<reference evidence="4" key="1">
    <citation type="submission" date="2016-06" db="UniProtKB">
        <authorList>
            <consortium name="WormBaseParasite"/>
        </authorList>
    </citation>
    <scope>IDENTIFICATION</scope>
</reference>
<gene>
    <name evidence="2" type="ORF">GPUH_LOCUS1615</name>
</gene>
<dbReference type="Proteomes" id="UP000271098">
    <property type="component" value="Unassembled WGS sequence"/>
</dbReference>
<feature type="region of interest" description="Disordered" evidence="1">
    <location>
        <begin position="147"/>
        <end position="179"/>
    </location>
</feature>
<accession>A0A183CYS4</accession>
<feature type="compositionally biased region" description="Polar residues" evidence="1">
    <location>
        <begin position="1"/>
        <end position="18"/>
    </location>
</feature>
<feature type="region of interest" description="Disordered" evidence="1">
    <location>
        <begin position="220"/>
        <end position="242"/>
    </location>
</feature>
<dbReference type="WBParaSite" id="GPUH_0000161901-mRNA-1">
    <property type="protein sequence ID" value="GPUH_0000161901-mRNA-1"/>
    <property type="gene ID" value="GPUH_0000161901"/>
</dbReference>
<evidence type="ECO:0000313" key="3">
    <source>
        <dbReference type="Proteomes" id="UP000271098"/>
    </source>
</evidence>
<feature type="compositionally biased region" description="Basic and acidic residues" evidence="1">
    <location>
        <begin position="224"/>
        <end position="235"/>
    </location>
</feature>
<evidence type="ECO:0000313" key="4">
    <source>
        <dbReference type="WBParaSite" id="GPUH_0000161901-mRNA-1"/>
    </source>
</evidence>
<sequence length="242" mass="27100">MKLESFDSQSPVRGTATMSSSQSQQQQQQQFHLDSSSVIKTAPPGRGQQQQQQHDFSPKSEPIDLAPLSQPSLQDLSKMQPIEQYYSMPSYSRVYTDYAAIGLAQGQTSIIAAPSSAAPLYYPTVFQGAVTAHEWQRPMEHYQQQYQQQQQQQQRASTLQYPQEVPQPQQQQQQQEPRVYKATVEMPSPVDSGIGADLSLIASKSEDFYTATEVLHGIQAATSDRTERSLSHRDSPVIIPKL</sequence>
<organism evidence="4">
    <name type="scientific">Gongylonema pulchrum</name>
    <dbReference type="NCBI Taxonomy" id="637853"/>
    <lineage>
        <taxon>Eukaryota</taxon>
        <taxon>Metazoa</taxon>
        <taxon>Ecdysozoa</taxon>
        <taxon>Nematoda</taxon>
        <taxon>Chromadorea</taxon>
        <taxon>Rhabditida</taxon>
        <taxon>Spirurina</taxon>
        <taxon>Spiruromorpha</taxon>
        <taxon>Spiruroidea</taxon>
        <taxon>Gongylonematidae</taxon>
        <taxon>Gongylonema</taxon>
    </lineage>
</organism>
<evidence type="ECO:0000256" key="1">
    <source>
        <dbReference type="SAM" id="MobiDB-lite"/>
    </source>
</evidence>
<name>A0A183CYS4_9BILA</name>
<evidence type="ECO:0000313" key="2">
    <source>
        <dbReference type="EMBL" id="VDK30536.1"/>
    </source>
</evidence>
<protein>
    <submittedName>
        <fullName evidence="4">Protein grainyhead</fullName>
    </submittedName>
</protein>
<reference evidence="2 3" key="2">
    <citation type="submission" date="2018-11" db="EMBL/GenBank/DDBJ databases">
        <authorList>
            <consortium name="Pathogen Informatics"/>
        </authorList>
    </citation>
    <scope>NUCLEOTIDE SEQUENCE [LARGE SCALE GENOMIC DNA]</scope>
</reference>
<proteinExistence type="predicted"/>
<keyword evidence="3" id="KW-1185">Reference proteome</keyword>
<feature type="region of interest" description="Disordered" evidence="1">
    <location>
        <begin position="1"/>
        <end position="72"/>
    </location>
</feature>
<feature type="compositionally biased region" description="Low complexity" evidence="1">
    <location>
        <begin position="19"/>
        <end position="30"/>
    </location>
</feature>
<dbReference type="AlphaFoldDB" id="A0A183CYS4"/>
<dbReference type="EMBL" id="UYRT01002040">
    <property type="protein sequence ID" value="VDK30536.1"/>
    <property type="molecule type" value="Genomic_DNA"/>
</dbReference>
<feature type="compositionally biased region" description="Low complexity" evidence="1">
    <location>
        <begin position="147"/>
        <end position="177"/>
    </location>
</feature>
<dbReference type="OrthoDB" id="7680836at2759"/>